<dbReference type="InterPro" id="IPR017925">
    <property type="entry name" value="DHFR_CS"/>
</dbReference>
<feature type="domain" description="DHFR" evidence="7">
    <location>
        <begin position="1"/>
        <end position="206"/>
    </location>
</feature>
<comment type="similarity">
    <text evidence="6">Belongs to the dihydrofolate reductase family.</text>
</comment>
<dbReference type="EC" id="1.5.1.3" evidence="2"/>
<dbReference type="GO" id="GO:0046655">
    <property type="term" value="P:folic acid metabolic process"/>
    <property type="evidence" value="ECO:0007669"/>
    <property type="project" value="TreeGrafter"/>
</dbReference>
<name>A0A0B6VT49_9CAUD</name>
<dbReference type="CDD" id="cd00209">
    <property type="entry name" value="DHFR"/>
    <property type="match status" value="1"/>
</dbReference>
<evidence type="ECO:0000313" key="8">
    <source>
        <dbReference type="EMBL" id="BAQ23205.1"/>
    </source>
</evidence>
<dbReference type="InterPro" id="IPR012259">
    <property type="entry name" value="DHFR"/>
</dbReference>
<dbReference type="GO" id="GO:0046452">
    <property type="term" value="P:dihydrofolate metabolic process"/>
    <property type="evidence" value="ECO:0007669"/>
    <property type="project" value="TreeGrafter"/>
</dbReference>
<dbReference type="GO" id="GO:0006730">
    <property type="term" value="P:one-carbon metabolic process"/>
    <property type="evidence" value="ECO:0007669"/>
    <property type="project" value="UniProtKB-KW"/>
</dbReference>
<evidence type="ECO:0000256" key="2">
    <source>
        <dbReference type="ARBA" id="ARBA00012856"/>
    </source>
</evidence>
<dbReference type="InterPro" id="IPR001796">
    <property type="entry name" value="DHFR_dom"/>
</dbReference>
<dbReference type="PANTHER" id="PTHR48069">
    <property type="entry name" value="DIHYDROFOLATE REDUCTASE"/>
    <property type="match status" value="1"/>
</dbReference>
<dbReference type="PROSITE" id="PS00075">
    <property type="entry name" value="DHFR_1"/>
    <property type="match status" value="1"/>
</dbReference>
<evidence type="ECO:0000256" key="3">
    <source>
        <dbReference type="ARBA" id="ARBA00022563"/>
    </source>
</evidence>
<dbReference type="PRINTS" id="PR00070">
    <property type="entry name" value="DHFR"/>
</dbReference>
<evidence type="ECO:0000256" key="4">
    <source>
        <dbReference type="ARBA" id="ARBA00022857"/>
    </source>
</evidence>
<evidence type="ECO:0000256" key="1">
    <source>
        <dbReference type="ARBA" id="ARBA00004903"/>
    </source>
</evidence>
<dbReference type="PANTHER" id="PTHR48069:SF3">
    <property type="entry name" value="DIHYDROFOLATE REDUCTASE"/>
    <property type="match status" value="1"/>
</dbReference>
<evidence type="ECO:0000259" key="7">
    <source>
        <dbReference type="PROSITE" id="PS51330"/>
    </source>
</evidence>
<dbReference type="Proteomes" id="UP000225144">
    <property type="component" value="Genome"/>
</dbReference>
<dbReference type="InterPro" id="IPR024072">
    <property type="entry name" value="DHFR-like_dom_sf"/>
</dbReference>
<keyword evidence="3" id="KW-0554">One-carbon metabolism</keyword>
<dbReference type="Pfam" id="PF00186">
    <property type="entry name" value="DHFR_1"/>
    <property type="match status" value="1"/>
</dbReference>
<organism evidence="8 9">
    <name type="scientific">Edwardsiella phage PEi26</name>
    <dbReference type="NCBI Taxonomy" id="1608311"/>
    <lineage>
        <taxon>Viruses</taxon>
        <taxon>Duplodnaviria</taxon>
        <taxon>Heunggongvirae</taxon>
        <taxon>Uroviricota</taxon>
        <taxon>Caudoviricetes</taxon>
        <taxon>Pantevenvirales</taxon>
        <taxon>Straboviridae</taxon>
        <taxon>Tevenvirinae</taxon>
        <taxon>Kanagawavirus</taxon>
        <taxon>Kanagawavirus pei20</taxon>
    </lineage>
</organism>
<comment type="pathway">
    <text evidence="1">Cofactor biosynthesis; tetrahydrofolate biosynthesis; 5,6,7,8-tetrahydrofolate from 7,8-dihydrofolate: step 1/1.</text>
</comment>
<dbReference type="PROSITE" id="PS51330">
    <property type="entry name" value="DHFR_2"/>
    <property type="match status" value="1"/>
</dbReference>
<dbReference type="EMBL" id="AP014715">
    <property type="protein sequence ID" value="BAQ23205.1"/>
    <property type="molecule type" value="Genomic_DNA"/>
</dbReference>
<reference evidence="8 9" key="1">
    <citation type="submission" date="2015-02" db="EMBL/GenBank/DDBJ databases">
        <title>Complete genome sequences of Edwardsiella bacteriophages, PEi20 and PEi26.</title>
        <authorList>
            <person name="Yasuike M."/>
            <person name="Nishiki I."/>
            <person name="Iwasaki Y."/>
            <person name="Nakamura Y."/>
            <person name="Fujiwara A."/>
            <person name="Hassan E.S."/>
            <person name="Mahmoud M.M."/>
            <person name="Kawato Y."/>
            <person name="Nagai S."/>
            <person name="Kobayashi T."/>
            <person name="Ototake M."/>
            <person name="Nakai T."/>
        </authorList>
    </citation>
    <scope>NUCLEOTIDE SEQUENCE [LARGE SCALE GENOMIC DNA]</scope>
</reference>
<protein>
    <recommendedName>
        <fullName evidence="2">dihydrofolate reductase</fullName>
        <ecNumber evidence="2">1.5.1.3</ecNumber>
    </recommendedName>
</protein>
<dbReference type="GO" id="GO:0004146">
    <property type="term" value="F:dihydrofolate reductase activity"/>
    <property type="evidence" value="ECO:0007669"/>
    <property type="project" value="UniProtKB-EC"/>
</dbReference>
<accession>A0A0B6VT49</accession>
<keyword evidence="4" id="KW-0521">NADP</keyword>
<evidence type="ECO:0000256" key="5">
    <source>
        <dbReference type="ARBA" id="ARBA00023002"/>
    </source>
</evidence>
<evidence type="ECO:0000256" key="6">
    <source>
        <dbReference type="RuleBase" id="RU004474"/>
    </source>
</evidence>
<sequence>MLQLVFATCNTKTVEGENEIAFGLNNGLPWGRIPQDLKNFKARTDNTIMIMGAKTWESFPKPLPGRRSIVVCDLQRQRPKTKDGTVANEIISPTEFDRFLNGGKIVTRFADKDYPWDSTVDRNSDNVSIIGGKGLIEQAITKVDQVVHTTIIKDYRVNSDVQMPVEVIAKMYAHHKMVENHWYQCDELTQIIETVYKAKNVSSLFD</sequence>
<dbReference type="GO" id="GO:0050661">
    <property type="term" value="F:NADP binding"/>
    <property type="evidence" value="ECO:0007669"/>
    <property type="project" value="InterPro"/>
</dbReference>
<gene>
    <name evidence="8" type="primary">frd</name>
</gene>
<proteinExistence type="inferred from homology"/>
<dbReference type="Gene3D" id="3.40.430.10">
    <property type="entry name" value="Dihydrofolate Reductase, subunit A"/>
    <property type="match status" value="1"/>
</dbReference>
<keyword evidence="5" id="KW-0560">Oxidoreductase</keyword>
<evidence type="ECO:0000313" key="9">
    <source>
        <dbReference type="Proteomes" id="UP000225144"/>
    </source>
</evidence>
<dbReference type="GO" id="GO:0046654">
    <property type="term" value="P:tetrahydrofolate biosynthetic process"/>
    <property type="evidence" value="ECO:0007669"/>
    <property type="project" value="InterPro"/>
</dbReference>
<dbReference type="SUPFAM" id="SSF53597">
    <property type="entry name" value="Dihydrofolate reductase-like"/>
    <property type="match status" value="1"/>
</dbReference>